<dbReference type="EMBL" id="JARQZJ010000032">
    <property type="protein sequence ID" value="KAK9874798.1"/>
    <property type="molecule type" value="Genomic_DNA"/>
</dbReference>
<protein>
    <submittedName>
        <fullName evidence="1">Uncharacterized protein</fullName>
    </submittedName>
</protein>
<reference evidence="1 2" key="1">
    <citation type="submission" date="2023-03" db="EMBL/GenBank/DDBJ databases">
        <title>Genome insight into feeding habits of ladybird beetles.</title>
        <authorList>
            <person name="Li H.-S."/>
            <person name="Huang Y.-H."/>
            <person name="Pang H."/>
        </authorList>
    </citation>
    <scope>NUCLEOTIDE SEQUENCE [LARGE SCALE GENOMIC DNA]</scope>
    <source>
        <strain evidence="1">SYSU_2023b</strain>
        <tissue evidence="1">Whole body</tissue>
    </source>
</reference>
<name>A0AAW1U1G6_9CUCU</name>
<gene>
    <name evidence="1" type="ORF">WA026_005604</name>
</gene>
<dbReference type="Proteomes" id="UP001431783">
    <property type="component" value="Unassembled WGS sequence"/>
</dbReference>
<evidence type="ECO:0000313" key="1">
    <source>
        <dbReference type="EMBL" id="KAK9874798.1"/>
    </source>
</evidence>
<organism evidence="1 2">
    <name type="scientific">Henosepilachna vigintioctopunctata</name>
    <dbReference type="NCBI Taxonomy" id="420089"/>
    <lineage>
        <taxon>Eukaryota</taxon>
        <taxon>Metazoa</taxon>
        <taxon>Ecdysozoa</taxon>
        <taxon>Arthropoda</taxon>
        <taxon>Hexapoda</taxon>
        <taxon>Insecta</taxon>
        <taxon>Pterygota</taxon>
        <taxon>Neoptera</taxon>
        <taxon>Endopterygota</taxon>
        <taxon>Coleoptera</taxon>
        <taxon>Polyphaga</taxon>
        <taxon>Cucujiformia</taxon>
        <taxon>Coccinelloidea</taxon>
        <taxon>Coccinellidae</taxon>
        <taxon>Epilachninae</taxon>
        <taxon>Epilachnini</taxon>
        <taxon>Henosepilachna</taxon>
    </lineage>
</organism>
<sequence>MSAARSRTLPRTSKRNSTAPKFALTAVDGAKRTQFPLILCSRNNIKFYSITAIKKYLRHDTLSVIKYSNCFSQLYEDLEEMCNILVLK</sequence>
<accession>A0AAW1U1G6</accession>
<evidence type="ECO:0000313" key="2">
    <source>
        <dbReference type="Proteomes" id="UP001431783"/>
    </source>
</evidence>
<dbReference type="AlphaFoldDB" id="A0AAW1U1G6"/>
<keyword evidence="2" id="KW-1185">Reference proteome</keyword>
<proteinExistence type="predicted"/>
<comment type="caution">
    <text evidence="1">The sequence shown here is derived from an EMBL/GenBank/DDBJ whole genome shotgun (WGS) entry which is preliminary data.</text>
</comment>